<evidence type="ECO:0000256" key="1">
    <source>
        <dbReference type="ARBA" id="ARBA00009865"/>
    </source>
</evidence>
<feature type="chain" id="PRO_5045954088" evidence="4">
    <location>
        <begin position="22"/>
        <end position="635"/>
    </location>
</feature>
<protein>
    <submittedName>
        <fullName evidence="6">Family 43 glycosylhydrolase</fullName>
    </submittedName>
</protein>
<dbReference type="PROSITE" id="PS50022">
    <property type="entry name" value="FA58C_3"/>
    <property type="match status" value="1"/>
</dbReference>
<evidence type="ECO:0000313" key="6">
    <source>
        <dbReference type="EMBL" id="MBS2210284.1"/>
    </source>
</evidence>
<proteinExistence type="inferred from homology"/>
<dbReference type="Gene3D" id="2.60.120.260">
    <property type="entry name" value="Galactose-binding domain-like"/>
    <property type="match status" value="1"/>
</dbReference>
<sequence>MFRALLLVMCAIGLLQTVAKGQTTWCNPVDVDYQYGEFIPHNRSNFKEHPPIIARGSADPVFINHHIDGKHEGYYLFSTSARGYWRSDDLVSWTRIIPKGDWPISYFKEHSPTSSIENWKGEELYFKDMIAPAAISHNDTLFLMASSRKGKAPVFYSVNPAKGEWAVYEESLTFPTSADGNIWDPGLFYDDEQSQWYIYWGSSNLYPLYGTKLINTKTSTHFDLDSRKRAMVYLYPELHGWERFGRDHRSNMHPYIEGPEVDKYNGKYYLTYAGPGTSENMYGNGVYTSDSPLGPWEYAPNNPVAYKPGGFLNGAGHGNLFQDKYGNYWNTGTSWIGVNWVFERRISMLPASFDQDGLMYANSRFADFPQLKANEKWTNTNDLFAGWMLLSYKKDVKVSSQKDDALGGQHLTDENPRTYWVAKNNHKGEYAIIDLGDACQVNAIQLNYSDYLQHDTSLYAPYPVRGDLESHLKKVYNRYKVYASLNGKKWSLIADKSAETVNRSNPYIELPESVEVRYIKFENIHTPTQNLALSDIRIFGKGRGQLPTRPQSVIAKRDTDDRNAFISWQAVDGAVGYNILWGIAPDKLYSCYQVWADVGCEREVRALNSKQEYYFAIEAFNEVGVSELSQIHKCK</sequence>
<keyword evidence="7" id="KW-1185">Reference proteome</keyword>
<dbReference type="SUPFAM" id="SSF75005">
    <property type="entry name" value="Arabinanase/levansucrase/invertase"/>
    <property type="match status" value="1"/>
</dbReference>
<dbReference type="PANTHER" id="PTHR42812:SF14">
    <property type="entry name" value="SECRETED PROTEIN"/>
    <property type="match status" value="1"/>
</dbReference>
<accession>A0ABS5K5L3</accession>
<dbReference type="InterPro" id="IPR051795">
    <property type="entry name" value="Glycosyl_Hydrlase_43"/>
</dbReference>
<evidence type="ECO:0000256" key="4">
    <source>
        <dbReference type="SAM" id="SignalP"/>
    </source>
</evidence>
<dbReference type="CDD" id="cd00063">
    <property type="entry name" value="FN3"/>
    <property type="match status" value="1"/>
</dbReference>
<dbReference type="PANTHER" id="PTHR42812">
    <property type="entry name" value="BETA-XYLOSIDASE"/>
    <property type="match status" value="1"/>
</dbReference>
<comment type="caution">
    <text evidence="6">The sequence shown here is derived from an EMBL/GenBank/DDBJ whole genome shotgun (WGS) entry which is preliminary data.</text>
</comment>
<keyword evidence="2" id="KW-0378">Hydrolase</keyword>
<dbReference type="InterPro" id="IPR023296">
    <property type="entry name" value="Glyco_hydro_beta-prop_sf"/>
</dbReference>
<feature type="domain" description="F5/8 type C" evidence="5">
    <location>
        <begin position="378"/>
        <end position="541"/>
    </location>
</feature>
<dbReference type="CDD" id="cd08982">
    <property type="entry name" value="GH43-like"/>
    <property type="match status" value="1"/>
</dbReference>
<dbReference type="InterPro" id="IPR013783">
    <property type="entry name" value="Ig-like_fold"/>
</dbReference>
<dbReference type="InterPro" id="IPR008979">
    <property type="entry name" value="Galactose-bd-like_sf"/>
</dbReference>
<dbReference type="Pfam" id="PF04616">
    <property type="entry name" value="Glyco_hydro_43"/>
    <property type="match status" value="1"/>
</dbReference>
<evidence type="ECO:0000256" key="3">
    <source>
        <dbReference type="ARBA" id="ARBA00023295"/>
    </source>
</evidence>
<reference evidence="6 7" key="1">
    <citation type="journal article" date="2014" name="Int. J. Syst. Evol. Microbiol.">
        <title>Carboxylicivirga gen. nov. in the family Marinilabiliaceae with two novel species, Carboxylicivirga mesophila sp. nov. and Carboxylicivirga taeanensis sp. nov., and reclassification of Cytophaga fermentans as Saccharicrinis fermentans gen. nov., comb. nov.</title>
        <authorList>
            <person name="Yang S.H."/>
            <person name="Seo H.S."/>
            <person name="Woo J.H."/>
            <person name="Oh H.M."/>
            <person name="Jang H."/>
            <person name="Lee J.H."/>
            <person name="Kim S.J."/>
            <person name="Kwon K.K."/>
        </authorList>
    </citation>
    <scope>NUCLEOTIDE SEQUENCE [LARGE SCALE GENOMIC DNA]</scope>
    <source>
        <strain evidence="6 7">JCM 18290</strain>
    </source>
</reference>
<keyword evidence="4" id="KW-0732">Signal</keyword>
<dbReference type="SUPFAM" id="SSF49265">
    <property type="entry name" value="Fibronectin type III"/>
    <property type="match status" value="1"/>
</dbReference>
<dbReference type="Proteomes" id="UP000721861">
    <property type="component" value="Unassembled WGS sequence"/>
</dbReference>
<name>A0ABS5K5L3_9BACT</name>
<evidence type="ECO:0000256" key="2">
    <source>
        <dbReference type="ARBA" id="ARBA00022801"/>
    </source>
</evidence>
<dbReference type="EMBL" id="JAGUCN010000002">
    <property type="protein sequence ID" value="MBS2210284.1"/>
    <property type="molecule type" value="Genomic_DNA"/>
</dbReference>
<dbReference type="InterPro" id="IPR003961">
    <property type="entry name" value="FN3_dom"/>
</dbReference>
<evidence type="ECO:0000259" key="5">
    <source>
        <dbReference type="PROSITE" id="PS50022"/>
    </source>
</evidence>
<organism evidence="6 7">
    <name type="scientific">Carboxylicivirga mesophila</name>
    <dbReference type="NCBI Taxonomy" id="1166478"/>
    <lineage>
        <taxon>Bacteria</taxon>
        <taxon>Pseudomonadati</taxon>
        <taxon>Bacteroidota</taxon>
        <taxon>Bacteroidia</taxon>
        <taxon>Marinilabiliales</taxon>
        <taxon>Marinilabiliaceae</taxon>
        <taxon>Carboxylicivirga</taxon>
    </lineage>
</organism>
<dbReference type="Gene3D" id="2.60.40.10">
    <property type="entry name" value="Immunoglobulins"/>
    <property type="match status" value="1"/>
</dbReference>
<evidence type="ECO:0000313" key="7">
    <source>
        <dbReference type="Proteomes" id="UP000721861"/>
    </source>
</evidence>
<dbReference type="InterPro" id="IPR000421">
    <property type="entry name" value="FA58C"/>
</dbReference>
<keyword evidence="3" id="KW-0326">Glycosidase</keyword>
<dbReference type="InterPro" id="IPR036116">
    <property type="entry name" value="FN3_sf"/>
</dbReference>
<dbReference type="SUPFAM" id="SSF49785">
    <property type="entry name" value="Galactose-binding domain-like"/>
    <property type="match status" value="1"/>
</dbReference>
<dbReference type="InterPro" id="IPR006710">
    <property type="entry name" value="Glyco_hydro_43"/>
</dbReference>
<feature type="signal peptide" evidence="4">
    <location>
        <begin position="1"/>
        <end position="21"/>
    </location>
</feature>
<gene>
    <name evidence="6" type="ORF">KEM09_02675</name>
</gene>
<dbReference type="RefSeq" id="WP_212225122.1">
    <property type="nucleotide sequence ID" value="NZ_JAGUCN010000002.1"/>
</dbReference>
<comment type="similarity">
    <text evidence="1">Belongs to the glycosyl hydrolase 43 family.</text>
</comment>
<dbReference type="Gene3D" id="2.115.10.20">
    <property type="entry name" value="Glycosyl hydrolase domain, family 43"/>
    <property type="match status" value="1"/>
</dbReference>